<dbReference type="Proteomes" id="UP000184310">
    <property type="component" value="Unassembled WGS sequence"/>
</dbReference>
<dbReference type="EMBL" id="FQZB01000013">
    <property type="protein sequence ID" value="SHK06447.1"/>
    <property type="molecule type" value="Genomic_DNA"/>
</dbReference>
<proteinExistence type="predicted"/>
<dbReference type="RefSeq" id="WP_072989834.1">
    <property type="nucleotide sequence ID" value="NZ_FQZB01000013.1"/>
</dbReference>
<evidence type="ECO:0000313" key="4">
    <source>
        <dbReference type="EMBL" id="SHK06447.1"/>
    </source>
</evidence>
<dbReference type="SMART" id="SM00770">
    <property type="entry name" value="Zn_dep_PLPC"/>
    <property type="match status" value="1"/>
</dbReference>
<sequence length="314" mass="35663">MKRFTILSLSLISTIVLSVSTVAHANDINQTTKDIKQTTDVKNSGFHQEKPEIDFYVNESGETVLEAKLNNGQTIQYPKEIVDKYSEVVPSNNVKPKWGTGGKYNSHRQIELNAAKLSGLPYTLGKSIANYSAWPDENENDTYTWVGHFYGANGKNWMGFSSPNAKDRFIKYANDALKALKSEKNIYNPSEETDRLIGSAMHYLADMNVPHHAQNMTAVNSDHSAFEDWVDNNCESFMLTSCDIKAYDFIEWNSSLNKLVNDSVSNARKFGFSKKNLVYYYLSDDYSKVAESTFKNSQDVCSKFLERLYFEVNK</sequence>
<organism evidence="4 5">
    <name type="scientific">Clostridium cavendishii DSM 21758</name>
    <dbReference type="NCBI Taxonomy" id="1121302"/>
    <lineage>
        <taxon>Bacteria</taxon>
        <taxon>Bacillati</taxon>
        <taxon>Bacillota</taxon>
        <taxon>Clostridia</taxon>
        <taxon>Eubacteriales</taxon>
        <taxon>Clostridiaceae</taxon>
        <taxon>Clostridium</taxon>
    </lineage>
</organism>
<gene>
    <name evidence="4" type="ORF">SAMN02745163_03132</name>
</gene>
<keyword evidence="1" id="KW-0964">Secreted</keyword>
<evidence type="ECO:0000256" key="1">
    <source>
        <dbReference type="ARBA" id="ARBA00022525"/>
    </source>
</evidence>
<evidence type="ECO:0000256" key="2">
    <source>
        <dbReference type="SAM" id="SignalP"/>
    </source>
</evidence>
<dbReference type="GO" id="GO:0004629">
    <property type="term" value="F:phospholipase C activity"/>
    <property type="evidence" value="ECO:0007669"/>
    <property type="project" value="InterPro"/>
</dbReference>
<reference evidence="4 5" key="1">
    <citation type="submission" date="2016-11" db="EMBL/GenBank/DDBJ databases">
        <authorList>
            <person name="Jaros S."/>
            <person name="Januszkiewicz K."/>
            <person name="Wedrychowicz H."/>
        </authorList>
    </citation>
    <scope>NUCLEOTIDE SEQUENCE [LARGE SCALE GENOMIC DNA]</scope>
    <source>
        <strain evidence="4 5">DSM 21758</strain>
    </source>
</reference>
<feature type="chain" id="PRO_5012816409" evidence="2">
    <location>
        <begin position="26"/>
        <end position="314"/>
    </location>
</feature>
<dbReference type="InterPro" id="IPR008947">
    <property type="entry name" value="PLipase_C/P1_nuclease_dom_sf"/>
</dbReference>
<dbReference type="SUPFAM" id="SSF48537">
    <property type="entry name" value="Phospholipase C/P1 nuclease"/>
    <property type="match status" value="1"/>
</dbReference>
<feature type="signal peptide" evidence="2">
    <location>
        <begin position="1"/>
        <end position="25"/>
    </location>
</feature>
<dbReference type="OrthoDB" id="1937927at2"/>
<dbReference type="Gene3D" id="1.10.575.10">
    <property type="entry name" value="P1 Nuclease"/>
    <property type="match status" value="1"/>
</dbReference>
<keyword evidence="2" id="KW-0732">Signal</keyword>
<dbReference type="InterPro" id="IPR001531">
    <property type="entry name" value="Zn_PLipaseC"/>
</dbReference>
<feature type="domain" description="Zn-dependent PLC" evidence="3">
    <location>
        <begin position="64"/>
        <end position="314"/>
    </location>
</feature>
<dbReference type="PROSITE" id="PS51346">
    <property type="entry name" value="PROKAR_ZN_DEPEND_PLPC_2"/>
    <property type="match status" value="1"/>
</dbReference>
<protein>
    <submittedName>
        <fullName evidence="4">Zinc dependent phospholipase C</fullName>
    </submittedName>
</protein>
<dbReference type="GO" id="GO:0008270">
    <property type="term" value="F:zinc ion binding"/>
    <property type="evidence" value="ECO:0007669"/>
    <property type="project" value="InterPro"/>
</dbReference>
<accession>A0A1M6PEV6</accession>
<name>A0A1M6PEV6_9CLOT</name>
<dbReference type="AlphaFoldDB" id="A0A1M6PEV6"/>
<evidence type="ECO:0000313" key="5">
    <source>
        <dbReference type="Proteomes" id="UP000184310"/>
    </source>
</evidence>
<evidence type="ECO:0000259" key="3">
    <source>
        <dbReference type="PROSITE" id="PS51346"/>
    </source>
</evidence>
<keyword evidence="5" id="KW-1185">Reference proteome</keyword>
<dbReference type="STRING" id="1121302.SAMN02745163_03132"/>